<dbReference type="NCBIfam" id="TIGR01392">
    <property type="entry name" value="homoserO_Ac_trn"/>
    <property type="match status" value="1"/>
</dbReference>
<dbReference type="Proteomes" id="UP001164746">
    <property type="component" value="Chromosome 17"/>
</dbReference>
<evidence type="ECO:0000256" key="1">
    <source>
        <dbReference type="ARBA" id="ARBA00006886"/>
    </source>
</evidence>
<evidence type="ECO:0000313" key="3">
    <source>
        <dbReference type="EMBL" id="WAR30591.1"/>
    </source>
</evidence>
<feature type="non-terminal residue" evidence="3">
    <location>
        <position position="1"/>
    </location>
</feature>
<dbReference type="PANTHER" id="PTHR32268">
    <property type="entry name" value="HOMOSERINE O-ACETYLTRANSFERASE"/>
    <property type="match status" value="1"/>
</dbReference>
<keyword evidence="4" id="KW-1185">Reference proteome</keyword>
<dbReference type="Gene3D" id="3.40.50.1820">
    <property type="entry name" value="alpha/beta hydrolase"/>
    <property type="match status" value="1"/>
</dbReference>
<name>A0ABY7GBV6_MYAAR</name>
<comment type="similarity">
    <text evidence="1">Belongs to the AB hydrolase superfamily. MetX family.</text>
</comment>
<dbReference type="InterPro" id="IPR029058">
    <property type="entry name" value="AB_hydrolase_fold"/>
</dbReference>
<reference evidence="3" key="1">
    <citation type="submission" date="2022-11" db="EMBL/GenBank/DDBJ databases">
        <title>Centuries of genome instability and evolution in soft-shell clam transmissible cancer (bioRxiv).</title>
        <authorList>
            <person name="Hart S.F.M."/>
            <person name="Yonemitsu M.A."/>
            <person name="Giersch R.M."/>
            <person name="Beal B.F."/>
            <person name="Arriagada G."/>
            <person name="Davis B.W."/>
            <person name="Ostrander E.A."/>
            <person name="Goff S.P."/>
            <person name="Metzger M.J."/>
        </authorList>
    </citation>
    <scope>NUCLEOTIDE SEQUENCE</scope>
    <source>
        <strain evidence="3">MELC-2E11</strain>
        <tissue evidence="3">Siphon/mantle</tissue>
    </source>
</reference>
<feature type="domain" description="AB hydrolase-1" evidence="2">
    <location>
        <begin position="117"/>
        <end position="317"/>
    </location>
</feature>
<sequence length="353" mass="39492">EFIVDVVCTIFRPRRLLQKLDPEEVECPQIGRYELPQVKVPNIPLEDLLTFRGMDTDFPCLTRNKATGPEPQYGKIVSGYKTFSTGKPFFLKYNGAVLPELNVAYETWGKLNADKTNAVLIHAGLSASSHARSHEDNPDPGWWERFVGPGLAVDTDEFFVICTNNLGGCYGTTGPSSTNPLTGKPFATTFPVVSVDDMVSAQFALLDHLGIDKLHGSVGSSLGGMESLTAAALFPDRVGRMVSISSCAQTHPSSIAVRYLQRKCIMCDPNWNKGHYYDKKYPKMGMKLAREIATMTYRSGPEWDDRFARKRIDETKPVTLCPTFIIESYIEYQGEMRWTFLTSLRVTITYKKA</sequence>
<dbReference type="InterPro" id="IPR008220">
    <property type="entry name" value="HAT_MetX-like"/>
</dbReference>
<dbReference type="Pfam" id="PF00561">
    <property type="entry name" value="Abhydrolase_1"/>
    <property type="match status" value="1"/>
</dbReference>
<dbReference type="PANTHER" id="PTHR32268:SF16">
    <property type="entry name" value="SERINE O-SUCCINYLTRANSFERASE"/>
    <property type="match status" value="1"/>
</dbReference>
<dbReference type="EMBL" id="CP111028">
    <property type="protein sequence ID" value="WAR30591.1"/>
    <property type="molecule type" value="Genomic_DNA"/>
</dbReference>
<evidence type="ECO:0000313" key="4">
    <source>
        <dbReference type="Proteomes" id="UP001164746"/>
    </source>
</evidence>
<dbReference type="SUPFAM" id="SSF53474">
    <property type="entry name" value="alpha/beta-Hydrolases"/>
    <property type="match status" value="1"/>
</dbReference>
<proteinExistence type="inferred from homology"/>
<accession>A0ABY7GBV6</accession>
<protein>
    <submittedName>
        <fullName evidence="3">SST-like protein</fullName>
    </submittedName>
</protein>
<dbReference type="InterPro" id="IPR000073">
    <property type="entry name" value="AB_hydrolase_1"/>
</dbReference>
<evidence type="ECO:0000259" key="2">
    <source>
        <dbReference type="Pfam" id="PF00561"/>
    </source>
</evidence>
<organism evidence="3 4">
    <name type="scientific">Mya arenaria</name>
    <name type="common">Soft-shell clam</name>
    <dbReference type="NCBI Taxonomy" id="6604"/>
    <lineage>
        <taxon>Eukaryota</taxon>
        <taxon>Metazoa</taxon>
        <taxon>Spiralia</taxon>
        <taxon>Lophotrochozoa</taxon>
        <taxon>Mollusca</taxon>
        <taxon>Bivalvia</taxon>
        <taxon>Autobranchia</taxon>
        <taxon>Heteroconchia</taxon>
        <taxon>Euheterodonta</taxon>
        <taxon>Imparidentia</taxon>
        <taxon>Neoheterodontei</taxon>
        <taxon>Myida</taxon>
        <taxon>Myoidea</taxon>
        <taxon>Myidae</taxon>
        <taxon>Mya</taxon>
    </lineage>
</organism>
<gene>
    <name evidence="3" type="ORF">MAR_033133</name>
</gene>